<evidence type="ECO:0000256" key="5">
    <source>
        <dbReference type="ARBA" id="ARBA00022723"/>
    </source>
</evidence>
<dbReference type="GO" id="GO:0046872">
    <property type="term" value="F:metal ion binding"/>
    <property type="evidence" value="ECO:0007669"/>
    <property type="project" value="UniProtKB-KW"/>
</dbReference>
<keyword evidence="10 12" id="KW-0630">Potassium</keyword>
<keyword evidence="8 12" id="KW-0067">ATP-binding</keyword>
<dbReference type="GO" id="GO:0005524">
    <property type="term" value="F:ATP binding"/>
    <property type="evidence" value="ECO:0007669"/>
    <property type="project" value="UniProtKB-UniRule"/>
</dbReference>
<comment type="cofactor">
    <cofactor evidence="12">
        <name>Mg(2+)</name>
        <dbReference type="ChEBI" id="CHEBI:18420"/>
    </cofactor>
    <text evidence="12">Requires a divalent cation, most likely magnesium in vivo, as an electrophilic catalyst to aid phosphoryl group transfer. It is the chelate of the metal and the nucleotide that is the actual substrate.</text>
</comment>
<keyword evidence="7 12" id="KW-0418">Kinase</keyword>
<feature type="binding site" evidence="12">
    <location>
        <position position="318"/>
    </location>
    <ligand>
        <name>K(+)</name>
        <dbReference type="ChEBI" id="CHEBI:29103"/>
    </ligand>
</feature>
<comment type="similarity">
    <text evidence="12">Belongs to the carbohydrate kinase PfkB family. Ribokinase subfamily.</text>
</comment>
<comment type="catalytic activity">
    <reaction evidence="12">
        <text>D-ribose + ATP = D-ribose 5-phosphate + ADP + H(+)</text>
        <dbReference type="Rhea" id="RHEA:13697"/>
        <dbReference type="ChEBI" id="CHEBI:15378"/>
        <dbReference type="ChEBI" id="CHEBI:30616"/>
        <dbReference type="ChEBI" id="CHEBI:47013"/>
        <dbReference type="ChEBI" id="CHEBI:78346"/>
        <dbReference type="ChEBI" id="CHEBI:456216"/>
        <dbReference type="EC" id="2.7.1.15"/>
    </reaction>
</comment>
<comment type="caution">
    <text evidence="12">Lacks conserved residue(s) required for the propagation of feature annotation.</text>
</comment>
<dbReference type="GeneID" id="28898327"/>
<evidence type="ECO:0000256" key="10">
    <source>
        <dbReference type="ARBA" id="ARBA00022958"/>
    </source>
</evidence>
<keyword evidence="12" id="KW-0963">Cytoplasm</keyword>
<dbReference type="UniPathway" id="UPA00916">
    <property type="reaction ID" value="UER00889"/>
</dbReference>
<evidence type="ECO:0000256" key="1">
    <source>
        <dbReference type="ARBA" id="ARBA00005380"/>
    </source>
</evidence>
<dbReference type="GO" id="GO:0005634">
    <property type="term" value="C:nucleus"/>
    <property type="evidence" value="ECO:0007669"/>
    <property type="project" value="UniProtKB-SubCell"/>
</dbReference>
<protein>
    <recommendedName>
        <fullName evidence="3 12">Ribokinase</fullName>
        <shortName evidence="12">RK</shortName>
        <ecNumber evidence="2 12">2.7.1.15</ecNumber>
    </recommendedName>
</protein>
<feature type="binding site" evidence="12">
    <location>
        <begin position="242"/>
        <end position="247"/>
    </location>
    <ligand>
        <name>ATP</name>
        <dbReference type="ChEBI" id="CHEBI:30616"/>
    </ligand>
</feature>
<dbReference type="PANTHER" id="PTHR10584:SF166">
    <property type="entry name" value="RIBOKINASE"/>
    <property type="match status" value="1"/>
</dbReference>
<dbReference type="PROSITE" id="PS00584">
    <property type="entry name" value="PFKB_KINASES_2"/>
    <property type="match status" value="1"/>
</dbReference>
<comment type="subunit">
    <text evidence="12">Homodimer.</text>
</comment>
<dbReference type="RefSeq" id="XP_018185764.1">
    <property type="nucleotide sequence ID" value="XM_018333190.1"/>
</dbReference>
<dbReference type="InterPro" id="IPR002173">
    <property type="entry name" value="Carboh/pur_kinase_PfkB_CS"/>
</dbReference>
<comment type="pathway">
    <text evidence="12">Carbohydrate metabolism; D-ribose degradation; D-ribose 5-phosphate from beta-D-ribopyranose: step 2/2.</text>
</comment>
<feature type="binding site" evidence="12">
    <location>
        <position position="155"/>
    </location>
    <ligand>
        <name>substrate</name>
    </ligand>
</feature>
<feature type="binding site" evidence="12">
    <location>
        <position position="275"/>
    </location>
    <ligand>
        <name>substrate</name>
    </ligand>
</feature>
<keyword evidence="16" id="KW-1185">Reference proteome</keyword>
<sequence length="336" mass="35111">MPPTITVIGSLNSDLITRTSRIPAPGETLTAQSFDTGSGGKGANQAVACARLSRPSSSSNGPSSNSTVSVRMIGAVGDDIFGHGLISGMRADGIDMSGVAIKSDHKTGVAVITVEESTGENRIMLAPNANYTLRPEDFTSIPSPPKPDLIVLQLEIPLATVLAILSAAQKEGIPVLLNPAPAVDLPADAYPKLTHLVLNETEAALLSGQKDLGGEEEEADLSKIPAIAESFVRRGVRNVIVTLGSKGVYFATREGLDGYIPAEKAQVVDTTAAGDTFVGAYAVEVVTQQHVGAPDGDEDKEFNIREAVTWANRAAAKTVERHGAQAAIPWADEVPR</sequence>
<evidence type="ECO:0000256" key="8">
    <source>
        <dbReference type="ARBA" id="ARBA00022840"/>
    </source>
</evidence>
<dbReference type="EC" id="2.7.1.15" evidence="2 12"/>
<dbReference type="PRINTS" id="PR00990">
    <property type="entry name" value="RIBOKINASE"/>
</dbReference>
<dbReference type="InterPro" id="IPR011877">
    <property type="entry name" value="Ribokinase"/>
</dbReference>
<dbReference type="STRING" id="1328760.A0A165ABF1"/>
<keyword evidence="4 12" id="KW-0808">Transferase</keyword>
<dbReference type="InParanoid" id="A0A165ABF1"/>
<keyword evidence="12" id="KW-0539">Nucleus</keyword>
<feature type="binding site" evidence="12">
    <location>
        <begin position="40"/>
        <end position="44"/>
    </location>
    <ligand>
        <name>substrate</name>
    </ligand>
</feature>
<feature type="binding site" evidence="12">
    <location>
        <position position="269"/>
    </location>
    <ligand>
        <name>K(+)</name>
        <dbReference type="ChEBI" id="CHEBI:29103"/>
    </ligand>
</feature>
<evidence type="ECO:0000313" key="15">
    <source>
        <dbReference type="EMBL" id="KZF20209.1"/>
    </source>
</evidence>
<keyword evidence="11 12" id="KW-0119">Carbohydrate metabolism</keyword>
<feature type="domain" description="Carbohydrate kinase PfkB" evidence="14">
    <location>
        <begin position="5"/>
        <end position="330"/>
    </location>
</feature>
<dbReference type="Proteomes" id="UP000076632">
    <property type="component" value="Unassembled WGS sequence"/>
</dbReference>
<feature type="binding site" evidence="12">
    <location>
        <position position="312"/>
    </location>
    <ligand>
        <name>ATP</name>
        <dbReference type="ChEBI" id="CHEBI:30616"/>
    </ligand>
</feature>
<dbReference type="InterPro" id="IPR029056">
    <property type="entry name" value="Ribokinase-like"/>
</dbReference>
<evidence type="ECO:0000256" key="2">
    <source>
        <dbReference type="ARBA" id="ARBA00012035"/>
    </source>
</evidence>
<dbReference type="Gene3D" id="3.40.1190.20">
    <property type="match status" value="1"/>
</dbReference>
<feature type="binding site" evidence="12">
    <location>
        <position position="271"/>
    </location>
    <ligand>
        <name>K(+)</name>
        <dbReference type="ChEBI" id="CHEBI:29103"/>
    </ligand>
</feature>
<feature type="binding site" evidence="12">
    <location>
        <position position="321"/>
    </location>
    <ligand>
        <name>K(+)</name>
        <dbReference type="ChEBI" id="CHEBI:29103"/>
    </ligand>
</feature>
<feature type="binding site" evidence="12">
    <location>
        <position position="199"/>
    </location>
    <ligand>
        <name>ATP</name>
        <dbReference type="ChEBI" id="CHEBI:30616"/>
    </ligand>
</feature>
<evidence type="ECO:0000259" key="14">
    <source>
        <dbReference type="Pfam" id="PF00294"/>
    </source>
</evidence>
<dbReference type="GO" id="GO:0005737">
    <property type="term" value="C:cytoplasm"/>
    <property type="evidence" value="ECO:0007669"/>
    <property type="project" value="UniProtKB-SubCell"/>
</dbReference>
<dbReference type="Pfam" id="PF00294">
    <property type="entry name" value="PfkB"/>
    <property type="match status" value="1"/>
</dbReference>
<keyword evidence="5 12" id="KW-0479">Metal-binding</keyword>
<name>A0A165ABF1_XYLHT</name>
<dbReference type="InterPro" id="IPR011611">
    <property type="entry name" value="PfkB_dom"/>
</dbReference>
<comment type="similarity">
    <text evidence="1">Belongs to the carbohydrate kinase pfkB family.</text>
</comment>
<dbReference type="AlphaFoldDB" id="A0A165ABF1"/>
<dbReference type="CDD" id="cd01174">
    <property type="entry name" value="ribokinase"/>
    <property type="match status" value="1"/>
</dbReference>
<evidence type="ECO:0000313" key="16">
    <source>
        <dbReference type="Proteomes" id="UP000076632"/>
    </source>
</evidence>
<reference evidence="15 16" key="1">
    <citation type="journal article" date="2016" name="Fungal Biol.">
        <title>The genome of Xylona heveae provides a window into fungal endophytism.</title>
        <authorList>
            <person name="Gazis R."/>
            <person name="Kuo A."/>
            <person name="Riley R."/>
            <person name="LaButti K."/>
            <person name="Lipzen A."/>
            <person name="Lin J."/>
            <person name="Amirebrahimi M."/>
            <person name="Hesse C.N."/>
            <person name="Spatafora J.W."/>
            <person name="Henrissat B."/>
            <person name="Hainaut M."/>
            <person name="Grigoriev I.V."/>
            <person name="Hibbett D.S."/>
        </authorList>
    </citation>
    <scope>NUCLEOTIDE SEQUENCE [LARGE SCALE GENOMIC DNA]</scope>
    <source>
        <strain evidence="15 16">TC161</strain>
    </source>
</reference>
<accession>A0A165ABF1</accession>
<comment type="activity regulation">
    <text evidence="12">Activated by a monovalent cation that binds near, but not in, the active site. The most likely occupant of the site in vivo is potassium. Ion binding induces a conformational change that may alter substrate affinity.</text>
</comment>
<dbReference type="SUPFAM" id="SSF53613">
    <property type="entry name" value="Ribokinase-like"/>
    <property type="match status" value="1"/>
</dbReference>
<dbReference type="EMBL" id="KV407463">
    <property type="protein sequence ID" value="KZF20209.1"/>
    <property type="molecule type" value="Genomic_DNA"/>
</dbReference>
<evidence type="ECO:0000256" key="6">
    <source>
        <dbReference type="ARBA" id="ARBA00022741"/>
    </source>
</evidence>
<dbReference type="PANTHER" id="PTHR10584">
    <property type="entry name" value="SUGAR KINASE"/>
    <property type="match status" value="1"/>
</dbReference>
<organism evidence="15 16">
    <name type="scientific">Xylona heveae (strain CBS 132557 / TC161)</name>
    <dbReference type="NCBI Taxonomy" id="1328760"/>
    <lineage>
        <taxon>Eukaryota</taxon>
        <taxon>Fungi</taxon>
        <taxon>Dikarya</taxon>
        <taxon>Ascomycota</taxon>
        <taxon>Pezizomycotina</taxon>
        <taxon>Xylonomycetes</taxon>
        <taxon>Xylonales</taxon>
        <taxon>Xylonaceae</taxon>
        <taxon>Xylona</taxon>
    </lineage>
</organism>
<proteinExistence type="inferred from homology"/>
<evidence type="ECO:0000256" key="12">
    <source>
        <dbReference type="HAMAP-Rule" id="MF_03215"/>
    </source>
</evidence>
<evidence type="ECO:0000256" key="13">
    <source>
        <dbReference type="SAM" id="MobiDB-lite"/>
    </source>
</evidence>
<gene>
    <name evidence="15" type="ORF">L228DRAFT_249888</name>
</gene>
<feature type="binding site" evidence="12">
    <location>
        <begin position="274"/>
        <end position="275"/>
    </location>
    <ligand>
        <name>ATP</name>
        <dbReference type="ChEBI" id="CHEBI:30616"/>
    </ligand>
</feature>
<keyword evidence="9 12" id="KW-0460">Magnesium</keyword>
<dbReference type="OMA" id="DIVLIQQ"/>
<evidence type="ECO:0000256" key="7">
    <source>
        <dbReference type="ARBA" id="ARBA00022777"/>
    </source>
</evidence>
<evidence type="ECO:0000256" key="3">
    <source>
        <dbReference type="ARBA" id="ARBA00016943"/>
    </source>
</evidence>
<dbReference type="HAMAP" id="MF_01987">
    <property type="entry name" value="Ribokinase"/>
    <property type="match status" value="1"/>
</dbReference>
<dbReference type="FunCoup" id="A0A165ABF1">
    <property type="interactions" value="1040"/>
</dbReference>
<feature type="region of interest" description="Disordered" evidence="13">
    <location>
        <begin position="22"/>
        <end position="42"/>
    </location>
</feature>
<evidence type="ECO:0000256" key="4">
    <source>
        <dbReference type="ARBA" id="ARBA00022679"/>
    </source>
</evidence>
<keyword evidence="6 12" id="KW-0547">Nucleotide-binding</keyword>
<evidence type="ECO:0000256" key="11">
    <source>
        <dbReference type="ARBA" id="ARBA00023277"/>
    </source>
</evidence>
<comment type="function">
    <text evidence="12">Catalyzes the phosphorylation of ribose at O-5 in a reaction requiring ATP and magnesium. The resulting D-ribose-5-phosphate can then be used either for sythesis of nucleotides, histidine, and tryptophan, or as a component of the pentose phosphate pathway.</text>
</comment>
<feature type="active site" description="Proton acceptor" evidence="12">
    <location>
        <position position="275"/>
    </location>
</feature>
<feature type="binding site" evidence="12">
    <location>
        <begin position="12"/>
        <end position="14"/>
    </location>
    <ligand>
        <name>substrate</name>
    </ligand>
</feature>
<evidence type="ECO:0000256" key="9">
    <source>
        <dbReference type="ARBA" id="ARBA00022842"/>
    </source>
</evidence>
<dbReference type="GO" id="GO:0019303">
    <property type="term" value="P:D-ribose catabolic process"/>
    <property type="evidence" value="ECO:0007669"/>
    <property type="project" value="UniProtKB-UniRule"/>
</dbReference>
<comment type="subcellular location">
    <subcellularLocation>
        <location evidence="12">Cytoplasm</location>
    </subcellularLocation>
    <subcellularLocation>
        <location evidence="12">Nucleus</location>
    </subcellularLocation>
</comment>
<dbReference type="InterPro" id="IPR002139">
    <property type="entry name" value="Ribo/fructo_kinase"/>
</dbReference>
<dbReference type="GO" id="GO:0004747">
    <property type="term" value="F:ribokinase activity"/>
    <property type="evidence" value="ECO:0007669"/>
    <property type="project" value="UniProtKB-UniRule"/>
</dbReference>
<feature type="binding site" evidence="12">
    <location>
        <position position="323"/>
    </location>
    <ligand>
        <name>K(+)</name>
        <dbReference type="ChEBI" id="CHEBI:29103"/>
    </ligand>
</feature>
<dbReference type="OrthoDB" id="415590at2759"/>